<dbReference type="Pfam" id="PF02469">
    <property type="entry name" value="Fasciclin"/>
    <property type="match status" value="2"/>
</dbReference>
<dbReference type="Proteomes" id="UP000226192">
    <property type="component" value="Unassembled WGS sequence"/>
</dbReference>
<sequence>MKAALLVSSLIFAQAVPAPDGLPQQHPLGHVTQSRGQSKPGFWPSGLMSSTASNAVDQTVEAFESALEAAQRAASRLSHRLEAALDEHGDGGHKHRDWSGKTIYQQIHACKYTSRFAKLVDKYPDIVKLLNGTHRDSNITLFVPVDKAFEDPHRGHKHYDDDDKEATEKLLRYHIGIGEYPALRILATNTLPTALHQERLGGDAQRLRTSVGLGGVEVNFYSKVVAADFKASNGIIHGVNHILAPPPPVGLLLTAFPSHFSTLLLAYEKTDFVNFVHGVHMPGGSTVFAPSNGAFTRLGEKTNSFLFNTGSGRKYLSALLKYHIVPNATLYSDAYYDHVDSETKPLASRREHYDLTTLLGDSRVSADVLRWAGFAFFRINGFAHVSVRDGVAGNGVVQVLDSVLIPPHKHSATATDNDSDTAGSMDVEELKARLEPYL</sequence>
<dbReference type="PANTHER" id="PTHR10900">
    <property type="entry name" value="PERIOSTIN-RELATED"/>
    <property type="match status" value="1"/>
</dbReference>
<proteinExistence type="predicted"/>
<feature type="chain" id="PRO_5012383489" description="FAS1 domain-containing protein" evidence="2">
    <location>
        <begin position="16"/>
        <end position="438"/>
    </location>
</feature>
<dbReference type="AlphaFoldDB" id="A0A2C5X8G0"/>
<name>A0A2C5X8G0_9HYPO</name>
<dbReference type="InterPro" id="IPR000782">
    <property type="entry name" value="FAS1_domain"/>
</dbReference>
<evidence type="ECO:0000313" key="4">
    <source>
        <dbReference type="EMBL" id="PHH61179.1"/>
    </source>
</evidence>
<dbReference type="InterPro" id="IPR050904">
    <property type="entry name" value="Adhesion/Biosynth-related"/>
</dbReference>
<reference evidence="4 5" key="1">
    <citation type="submission" date="2017-06" db="EMBL/GenBank/DDBJ databases">
        <title>Ant-infecting Ophiocordyceps genomes reveal a high diversity of potential behavioral manipulation genes and a possible major role for enterotoxins.</title>
        <authorList>
            <person name="De Bekker C."/>
            <person name="Evans H.C."/>
            <person name="Brachmann A."/>
            <person name="Hughes D.P."/>
        </authorList>
    </citation>
    <scope>NUCLEOTIDE SEQUENCE [LARGE SCALE GENOMIC DNA]</scope>
    <source>
        <strain evidence="4 5">Map64</strain>
    </source>
</reference>
<dbReference type="SUPFAM" id="SSF82153">
    <property type="entry name" value="FAS1 domain"/>
    <property type="match status" value="2"/>
</dbReference>
<evidence type="ECO:0000256" key="2">
    <source>
        <dbReference type="SAM" id="SignalP"/>
    </source>
</evidence>
<feature type="coiled-coil region" evidence="1">
    <location>
        <begin position="60"/>
        <end position="87"/>
    </location>
</feature>
<gene>
    <name evidence="4" type="ORF">CDD81_702</name>
</gene>
<dbReference type="InterPro" id="IPR036378">
    <property type="entry name" value="FAS1_dom_sf"/>
</dbReference>
<evidence type="ECO:0000256" key="1">
    <source>
        <dbReference type="SAM" id="Coils"/>
    </source>
</evidence>
<evidence type="ECO:0000259" key="3">
    <source>
        <dbReference type="PROSITE" id="PS50213"/>
    </source>
</evidence>
<feature type="signal peptide" evidence="2">
    <location>
        <begin position="1"/>
        <end position="15"/>
    </location>
</feature>
<protein>
    <recommendedName>
        <fullName evidence="3">FAS1 domain-containing protein</fullName>
    </recommendedName>
</protein>
<feature type="domain" description="FAS1" evidence="3">
    <location>
        <begin position="100"/>
        <end position="243"/>
    </location>
</feature>
<keyword evidence="5" id="KW-1185">Reference proteome</keyword>
<dbReference type="PANTHER" id="PTHR10900:SF125">
    <property type="entry name" value="FAS1 DOMAIN-CONTAINING PROTEIN YLR001C"/>
    <property type="match status" value="1"/>
</dbReference>
<dbReference type="PROSITE" id="PS50213">
    <property type="entry name" value="FAS1"/>
    <property type="match status" value="2"/>
</dbReference>
<comment type="caution">
    <text evidence="4">The sequence shown here is derived from an EMBL/GenBank/DDBJ whole genome shotgun (WGS) entry which is preliminary data.</text>
</comment>
<keyword evidence="1" id="KW-0175">Coiled coil</keyword>
<dbReference type="SMART" id="SM00554">
    <property type="entry name" value="FAS1"/>
    <property type="match status" value="2"/>
</dbReference>
<feature type="domain" description="FAS1" evidence="3">
    <location>
        <begin position="247"/>
        <end position="404"/>
    </location>
</feature>
<accession>A0A2C5X8G0</accession>
<organism evidence="4 5">
    <name type="scientific">Ophiocordyceps australis</name>
    <dbReference type="NCBI Taxonomy" id="1399860"/>
    <lineage>
        <taxon>Eukaryota</taxon>
        <taxon>Fungi</taxon>
        <taxon>Dikarya</taxon>
        <taxon>Ascomycota</taxon>
        <taxon>Pezizomycotina</taxon>
        <taxon>Sordariomycetes</taxon>
        <taxon>Hypocreomycetidae</taxon>
        <taxon>Hypocreales</taxon>
        <taxon>Ophiocordycipitaceae</taxon>
        <taxon>Ophiocordyceps</taxon>
    </lineage>
</organism>
<dbReference type="STRING" id="1399860.A0A2C5X8G0"/>
<keyword evidence="2" id="KW-0732">Signal</keyword>
<dbReference type="OrthoDB" id="7700931at2759"/>
<dbReference type="EMBL" id="NJET01000113">
    <property type="protein sequence ID" value="PHH61179.1"/>
    <property type="molecule type" value="Genomic_DNA"/>
</dbReference>
<evidence type="ECO:0000313" key="5">
    <source>
        <dbReference type="Proteomes" id="UP000226192"/>
    </source>
</evidence>
<dbReference type="Gene3D" id="2.30.180.10">
    <property type="entry name" value="FAS1 domain"/>
    <property type="match status" value="2"/>
</dbReference>